<evidence type="ECO:0000256" key="6">
    <source>
        <dbReference type="ARBA" id="ARBA00023136"/>
    </source>
</evidence>
<dbReference type="PANTHER" id="PTHR30576:SF0">
    <property type="entry name" value="UNDECAPRENYL-PHOSPHATE N-ACETYLGALACTOSAMINYL 1-PHOSPHATE TRANSFERASE-RELATED"/>
    <property type="match status" value="1"/>
</dbReference>
<comment type="similarity">
    <text evidence="2">Belongs to the bacterial sugar transferase family.</text>
</comment>
<evidence type="ECO:0000256" key="7">
    <source>
        <dbReference type="SAM" id="Phobius"/>
    </source>
</evidence>
<sequence>MKISGKALPPRAAGLLIFDFMALVVATPFLFMLASFMHPEGKSVASVVVSTLRVVAMGLACQAVFYYNELYNLQIVRQHVATLTGLLRAFALIFLILAVGSIAFPATAPMLSRVLLVAICLAALAFVARVLALPRERERLLILSPAEEAAELQQTVIDCPEWNLEIAQIAHPSKLDTVVPLGMEPTERFDRIIVAEGFRQDTDLLERMLEWKLKGLPVESIQTFYERARGRIRMHDLTLDQCLFSTEYSHGIVTRRLKRMLDVCLGSILLLLFAPIIALVALLIVLQHDGPVIFRQGRVGLNGKVFQIYKFRTMRSPVGDHSPKWATEEVDRITPVGQFLRKYRFDELPQLVNILKGEMSLVGPRPEQPEFCRLLAEHIPFYAQRHAVLPGLTGWAQVRYHYGASIEESRRKTEFDLFYVKHLSFGIDCAILLETVKVVLVGRGAL</sequence>
<dbReference type="GO" id="GO:0016780">
    <property type="term" value="F:phosphotransferase activity, for other substituted phosphate groups"/>
    <property type="evidence" value="ECO:0007669"/>
    <property type="project" value="TreeGrafter"/>
</dbReference>
<comment type="subcellular location">
    <subcellularLocation>
        <location evidence="1">Membrane</location>
        <topology evidence="1">Multi-pass membrane protein</topology>
    </subcellularLocation>
</comment>
<keyword evidence="5 7" id="KW-1133">Transmembrane helix</keyword>
<dbReference type="Proteomes" id="UP000584867">
    <property type="component" value="Unassembled WGS sequence"/>
</dbReference>
<evidence type="ECO:0000259" key="8">
    <source>
        <dbReference type="Pfam" id="PF02397"/>
    </source>
</evidence>
<proteinExistence type="inferred from homology"/>
<evidence type="ECO:0000256" key="3">
    <source>
        <dbReference type="ARBA" id="ARBA00022679"/>
    </source>
</evidence>
<name>A0A7W7ZLD4_9BACT</name>
<protein>
    <submittedName>
        <fullName evidence="9">Exopolysaccharide biosynthesis polyprenyl glycosylphosphotransferase</fullName>
    </submittedName>
</protein>
<gene>
    <name evidence="9" type="ORF">HDF15_000197</name>
</gene>
<feature type="transmembrane region" description="Helical" evidence="7">
    <location>
        <begin position="12"/>
        <end position="37"/>
    </location>
</feature>
<feature type="domain" description="Bacterial sugar transferase" evidence="8">
    <location>
        <begin position="258"/>
        <end position="440"/>
    </location>
</feature>
<dbReference type="Pfam" id="PF02397">
    <property type="entry name" value="Bac_transf"/>
    <property type="match status" value="1"/>
</dbReference>
<dbReference type="EMBL" id="JACHIO010000001">
    <property type="protein sequence ID" value="MBB5061872.1"/>
    <property type="molecule type" value="Genomic_DNA"/>
</dbReference>
<comment type="caution">
    <text evidence="9">The sequence shown here is derived from an EMBL/GenBank/DDBJ whole genome shotgun (WGS) entry which is preliminary data.</text>
</comment>
<feature type="transmembrane region" description="Helical" evidence="7">
    <location>
        <begin position="263"/>
        <end position="286"/>
    </location>
</feature>
<dbReference type="AlphaFoldDB" id="A0A7W7ZLD4"/>
<dbReference type="GO" id="GO:0016020">
    <property type="term" value="C:membrane"/>
    <property type="evidence" value="ECO:0007669"/>
    <property type="project" value="UniProtKB-SubCell"/>
</dbReference>
<evidence type="ECO:0000256" key="1">
    <source>
        <dbReference type="ARBA" id="ARBA00004141"/>
    </source>
</evidence>
<dbReference type="NCBIfam" id="TIGR03025">
    <property type="entry name" value="EPS_sugtrans"/>
    <property type="match status" value="1"/>
</dbReference>
<dbReference type="InterPro" id="IPR017475">
    <property type="entry name" value="EPS_sugar_tfrase"/>
</dbReference>
<evidence type="ECO:0000256" key="2">
    <source>
        <dbReference type="ARBA" id="ARBA00006464"/>
    </source>
</evidence>
<feature type="transmembrane region" description="Helical" evidence="7">
    <location>
        <begin position="110"/>
        <end position="132"/>
    </location>
</feature>
<keyword evidence="3 9" id="KW-0808">Transferase</keyword>
<accession>A0A7W7ZLD4</accession>
<feature type="transmembrane region" description="Helical" evidence="7">
    <location>
        <begin position="43"/>
        <end position="68"/>
    </location>
</feature>
<evidence type="ECO:0000256" key="4">
    <source>
        <dbReference type="ARBA" id="ARBA00022692"/>
    </source>
</evidence>
<evidence type="ECO:0000313" key="10">
    <source>
        <dbReference type="Proteomes" id="UP000584867"/>
    </source>
</evidence>
<evidence type="ECO:0000313" key="9">
    <source>
        <dbReference type="EMBL" id="MBB5061872.1"/>
    </source>
</evidence>
<keyword evidence="6 7" id="KW-0472">Membrane</keyword>
<organism evidence="9 10">
    <name type="scientific">Granulicella mallensis</name>
    <dbReference type="NCBI Taxonomy" id="940614"/>
    <lineage>
        <taxon>Bacteria</taxon>
        <taxon>Pseudomonadati</taxon>
        <taxon>Acidobacteriota</taxon>
        <taxon>Terriglobia</taxon>
        <taxon>Terriglobales</taxon>
        <taxon>Acidobacteriaceae</taxon>
        <taxon>Granulicella</taxon>
    </lineage>
</organism>
<dbReference type="InterPro" id="IPR003362">
    <property type="entry name" value="Bact_transf"/>
</dbReference>
<dbReference type="RefSeq" id="WP_184252407.1">
    <property type="nucleotide sequence ID" value="NZ_JACHIO010000001.1"/>
</dbReference>
<keyword evidence="4 7" id="KW-0812">Transmembrane</keyword>
<evidence type="ECO:0000256" key="5">
    <source>
        <dbReference type="ARBA" id="ARBA00022989"/>
    </source>
</evidence>
<reference evidence="9 10" key="1">
    <citation type="submission" date="2020-08" db="EMBL/GenBank/DDBJ databases">
        <title>Genomic Encyclopedia of Type Strains, Phase IV (KMG-V): Genome sequencing to study the core and pangenomes of soil and plant-associated prokaryotes.</title>
        <authorList>
            <person name="Whitman W."/>
        </authorList>
    </citation>
    <scope>NUCLEOTIDE SEQUENCE [LARGE SCALE GENOMIC DNA]</scope>
    <source>
        <strain evidence="9 10">X5P3</strain>
    </source>
</reference>
<feature type="transmembrane region" description="Helical" evidence="7">
    <location>
        <begin position="80"/>
        <end position="104"/>
    </location>
</feature>
<dbReference type="PANTHER" id="PTHR30576">
    <property type="entry name" value="COLANIC BIOSYNTHESIS UDP-GLUCOSE LIPID CARRIER TRANSFERASE"/>
    <property type="match status" value="1"/>
</dbReference>